<dbReference type="EnsemblPlants" id="ORUFI06G09420.1">
    <property type="protein sequence ID" value="ORUFI06G09420.1"/>
    <property type="gene ID" value="ORUFI06G09420"/>
</dbReference>
<keyword evidence="1" id="KW-0479">Metal-binding</keyword>
<feature type="region of interest" description="Disordered" evidence="6">
    <location>
        <begin position="1"/>
        <end position="20"/>
    </location>
</feature>
<evidence type="ECO:0000313" key="10">
    <source>
        <dbReference type="Proteomes" id="UP000008022"/>
    </source>
</evidence>
<dbReference type="PANTHER" id="PTHR33248">
    <property type="entry name" value="ZINC ION-BINDING PROTEIN"/>
    <property type="match status" value="1"/>
</dbReference>
<evidence type="ECO:0000259" key="8">
    <source>
        <dbReference type="PROSITE" id="PS51999"/>
    </source>
</evidence>
<evidence type="ECO:0000256" key="3">
    <source>
        <dbReference type="ARBA" id="ARBA00022833"/>
    </source>
</evidence>
<keyword evidence="5" id="KW-0175">Coiled coil</keyword>
<dbReference type="eggNOG" id="ENOG502SYKP">
    <property type="taxonomic scope" value="Eukaryota"/>
</dbReference>
<organism evidence="9 10">
    <name type="scientific">Oryza rufipogon</name>
    <name type="common">Brownbeard rice</name>
    <name type="synonym">Asian wild rice</name>
    <dbReference type="NCBI Taxonomy" id="4529"/>
    <lineage>
        <taxon>Eukaryota</taxon>
        <taxon>Viridiplantae</taxon>
        <taxon>Streptophyta</taxon>
        <taxon>Embryophyta</taxon>
        <taxon>Tracheophyta</taxon>
        <taxon>Spermatophyta</taxon>
        <taxon>Magnoliopsida</taxon>
        <taxon>Liliopsida</taxon>
        <taxon>Poales</taxon>
        <taxon>Poaceae</taxon>
        <taxon>BOP clade</taxon>
        <taxon>Oryzoideae</taxon>
        <taxon>Oryzeae</taxon>
        <taxon>Oryzinae</taxon>
        <taxon>Oryza</taxon>
    </lineage>
</organism>
<dbReference type="Gene3D" id="1.20.5.370">
    <property type="match status" value="1"/>
</dbReference>
<evidence type="ECO:0000256" key="5">
    <source>
        <dbReference type="SAM" id="Coils"/>
    </source>
</evidence>
<dbReference type="Proteomes" id="UP000008022">
    <property type="component" value="Unassembled WGS sequence"/>
</dbReference>
<dbReference type="OMA" id="GGCDFWV"/>
<dbReference type="Gramene" id="ORUFI06G09420.1">
    <property type="protein sequence ID" value="ORUFI06G09420.1"/>
    <property type="gene ID" value="ORUFI06G09420"/>
</dbReference>
<dbReference type="InterPro" id="IPR010666">
    <property type="entry name" value="Znf_GRF"/>
</dbReference>
<evidence type="ECO:0000256" key="7">
    <source>
        <dbReference type="SAM" id="Phobius"/>
    </source>
</evidence>
<feature type="transmembrane region" description="Helical" evidence="7">
    <location>
        <begin position="148"/>
        <end position="166"/>
    </location>
</feature>
<reference evidence="10" key="1">
    <citation type="submission" date="2013-06" db="EMBL/GenBank/DDBJ databases">
        <authorList>
            <person name="Zhao Q."/>
        </authorList>
    </citation>
    <scope>NUCLEOTIDE SEQUENCE</scope>
    <source>
        <strain evidence="10">cv. W1943</strain>
    </source>
</reference>
<dbReference type="HOGENOM" id="CLU_088072_1_0_1"/>
<keyword evidence="3" id="KW-0862">Zinc</keyword>
<evidence type="ECO:0000256" key="1">
    <source>
        <dbReference type="ARBA" id="ARBA00022723"/>
    </source>
</evidence>
<dbReference type="PROSITE" id="PS51999">
    <property type="entry name" value="ZF_GRF"/>
    <property type="match status" value="1"/>
</dbReference>
<feature type="coiled-coil region" evidence="5">
    <location>
        <begin position="88"/>
        <end position="145"/>
    </location>
</feature>
<accession>A0A0E0PVQ0</accession>
<keyword evidence="10" id="KW-1185">Reference proteome</keyword>
<keyword evidence="7" id="KW-1133">Transmembrane helix</keyword>
<evidence type="ECO:0000313" key="9">
    <source>
        <dbReference type="EnsemblPlants" id="ORUFI06G09420.1"/>
    </source>
</evidence>
<evidence type="ECO:0000256" key="2">
    <source>
        <dbReference type="ARBA" id="ARBA00022771"/>
    </source>
</evidence>
<dbReference type="InterPro" id="IPR014751">
    <property type="entry name" value="XRCC4-like_C"/>
</dbReference>
<keyword evidence="2 4" id="KW-0863">Zinc-finger</keyword>
<name>A0A0E0PVQ0_ORYRU</name>
<proteinExistence type="predicted"/>
<keyword evidence="7" id="KW-0472">Membrane</keyword>
<reference evidence="9" key="2">
    <citation type="submission" date="2015-06" db="UniProtKB">
        <authorList>
            <consortium name="EnsemblPlants"/>
        </authorList>
    </citation>
    <scope>IDENTIFICATION</scope>
</reference>
<keyword evidence="7" id="KW-0812">Transmembrane</keyword>
<evidence type="ECO:0000256" key="4">
    <source>
        <dbReference type="PROSITE-ProRule" id="PRU01343"/>
    </source>
</evidence>
<dbReference type="AlphaFoldDB" id="A0A0E0PVQ0"/>
<sequence>MSSSRSDGSSSSSRRCSASPVSYRVGPLNYQPAVMCRCCCPAKATWWISWSIDNPGRRYYKCQNAREGGCDFWVWCDGPTTSFIKELLNDLRDAVTGLRRENEHLRRENKDLQRDAEENRVKRVEQRKTEEIRILKTRNQKLEKERNVVVVFMLSGMFVLFVLLFGKN</sequence>
<evidence type="ECO:0000256" key="6">
    <source>
        <dbReference type="SAM" id="MobiDB-lite"/>
    </source>
</evidence>
<protein>
    <recommendedName>
        <fullName evidence="8">GRF-type domain-containing protein</fullName>
    </recommendedName>
</protein>
<dbReference type="GO" id="GO:0008270">
    <property type="term" value="F:zinc ion binding"/>
    <property type="evidence" value="ECO:0007669"/>
    <property type="project" value="UniProtKB-KW"/>
</dbReference>
<feature type="domain" description="GRF-type" evidence="8">
    <location>
        <begin position="36"/>
        <end position="79"/>
    </location>
</feature>